<keyword evidence="5" id="KW-0456">Lyase</keyword>
<dbReference type="Gene3D" id="3.40.50.1100">
    <property type="match status" value="3"/>
</dbReference>
<dbReference type="GO" id="GO:1901605">
    <property type="term" value="P:alpha-amino acid metabolic process"/>
    <property type="evidence" value="ECO:0007669"/>
    <property type="project" value="UniProtKB-ARBA"/>
</dbReference>
<organism evidence="5 6">
    <name type="scientific">Orenia metallireducens</name>
    <dbReference type="NCBI Taxonomy" id="1413210"/>
    <lineage>
        <taxon>Bacteria</taxon>
        <taxon>Bacillati</taxon>
        <taxon>Bacillota</taxon>
        <taxon>Clostridia</taxon>
        <taxon>Halanaerobiales</taxon>
        <taxon>Halobacteroidaceae</taxon>
        <taxon>Orenia</taxon>
    </lineage>
</organism>
<keyword evidence="3" id="KW-0472">Membrane</keyword>
<protein>
    <submittedName>
        <fullName evidence="5">Diaminopropionate ammonia-lyase</fullName>
    </submittedName>
</protein>
<dbReference type="GO" id="GO:0008838">
    <property type="term" value="F:diaminopropionate ammonia-lyase activity"/>
    <property type="evidence" value="ECO:0007669"/>
    <property type="project" value="InterPro"/>
</dbReference>
<reference evidence="6" key="1">
    <citation type="submission" date="2017-09" db="EMBL/GenBank/DDBJ databases">
        <authorList>
            <person name="Varghese N."/>
            <person name="Submissions S."/>
        </authorList>
    </citation>
    <scope>NUCLEOTIDE SEQUENCE [LARGE SCALE GENOMIC DNA]</scope>
    <source>
        <strain evidence="6">MSL47</strain>
    </source>
</reference>
<name>A0A285GGS5_9FIRM</name>
<feature type="transmembrane region" description="Helical" evidence="3">
    <location>
        <begin position="231"/>
        <end position="252"/>
    </location>
</feature>
<dbReference type="Pfam" id="PF00291">
    <property type="entry name" value="PALP"/>
    <property type="match status" value="1"/>
</dbReference>
<gene>
    <name evidence="5" type="ORF">SAMN06265827_10776</name>
</gene>
<evidence type="ECO:0000256" key="1">
    <source>
        <dbReference type="ARBA" id="ARBA00001933"/>
    </source>
</evidence>
<keyword evidence="3" id="KW-0812">Transmembrane</keyword>
<dbReference type="RefSeq" id="WP_097017264.1">
    <property type="nucleotide sequence ID" value="NZ_OBDZ01000007.1"/>
</dbReference>
<keyword evidence="3" id="KW-1133">Transmembrane helix</keyword>
<evidence type="ECO:0000256" key="2">
    <source>
        <dbReference type="ARBA" id="ARBA00022898"/>
    </source>
</evidence>
<dbReference type="PANTHER" id="PTHR42937:SF1">
    <property type="entry name" value="DIAMINOPROPIONATE AMMONIA-LYASE"/>
    <property type="match status" value="1"/>
</dbReference>
<dbReference type="GO" id="GO:0030170">
    <property type="term" value="F:pyridoxal phosphate binding"/>
    <property type="evidence" value="ECO:0007669"/>
    <property type="project" value="InterPro"/>
</dbReference>
<dbReference type="NCBIfam" id="TIGR03528">
    <property type="entry name" value="2_3_DAP_am_ly"/>
    <property type="match status" value="1"/>
</dbReference>
<evidence type="ECO:0000259" key="4">
    <source>
        <dbReference type="Pfam" id="PF00291"/>
    </source>
</evidence>
<keyword evidence="2" id="KW-0663">Pyridoxal phosphate</keyword>
<evidence type="ECO:0000256" key="3">
    <source>
        <dbReference type="SAM" id="Phobius"/>
    </source>
</evidence>
<dbReference type="InterPro" id="IPR019871">
    <property type="entry name" value="DiNH2propionate_NH3-lyase_sub"/>
</dbReference>
<dbReference type="SUPFAM" id="SSF53686">
    <property type="entry name" value="Tryptophan synthase beta subunit-like PLP-dependent enzymes"/>
    <property type="match status" value="1"/>
</dbReference>
<dbReference type="InterPro" id="IPR010081">
    <property type="entry name" value="DiNH2opropionate_NH3_lyase"/>
</dbReference>
<proteinExistence type="predicted"/>
<dbReference type="EMBL" id="OBDZ01000007">
    <property type="protein sequence ID" value="SNY22533.1"/>
    <property type="molecule type" value="Genomic_DNA"/>
</dbReference>
<dbReference type="OrthoDB" id="34584at2"/>
<dbReference type="PANTHER" id="PTHR42937">
    <property type="match status" value="1"/>
</dbReference>
<keyword evidence="6" id="KW-1185">Reference proteome</keyword>
<dbReference type="InterPro" id="IPR001926">
    <property type="entry name" value="TrpB-like_PALP"/>
</dbReference>
<accession>A0A285GGS5</accession>
<evidence type="ECO:0000313" key="5">
    <source>
        <dbReference type="EMBL" id="SNY22533.1"/>
    </source>
</evidence>
<dbReference type="Proteomes" id="UP000219573">
    <property type="component" value="Unassembled WGS sequence"/>
</dbReference>
<dbReference type="NCBIfam" id="TIGR01747">
    <property type="entry name" value="diampropi_NH3ly"/>
    <property type="match status" value="1"/>
</dbReference>
<sequence length="406" mass="45036">MSKNNIKVTYNQDTKDNKRKVSVDSFSKEVIKEVREFHQSFSQYEVTPLHTLSNLAEEFKLDKIWVKDESYRFGLNAFKVLGGSYAIIKYLSQKLEMDISELSFEKLKSKEIKDKLGEITFVTATDGNHGRGVAWAADQLDQKAVIFMPKGSAKMRLENIRKEGAEATITDCNYDDTVRIAQEYAKENNGVIVQDTAWEGYEDIPLWIMQGYITVISEVVEQLVAEKPTHIILQAGVGAFAGAILAALVFIYGEECPYTIIVEPDKADCIYQSALAKDGQAHNVTGELDTIMAGLACGEPNPIAWEILRDYADAYLSCPDYIAALGMRIVANPLKDDPRIIAGESAAVGIGLLQILLEDEACGDIVEALKLDQDSKVLIISTEGDTDPVGYRDIVWKGKYPLPELS</sequence>
<evidence type="ECO:0000313" key="6">
    <source>
        <dbReference type="Proteomes" id="UP000219573"/>
    </source>
</evidence>
<dbReference type="InterPro" id="IPR036052">
    <property type="entry name" value="TrpB-like_PALP_sf"/>
</dbReference>
<dbReference type="CDD" id="cd00640">
    <property type="entry name" value="Trp-synth-beta_II"/>
    <property type="match status" value="1"/>
</dbReference>
<dbReference type="NCBIfam" id="NF006058">
    <property type="entry name" value="PRK08206.1"/>
    <property type="match status" value="1"/>
</dbReference>
<dbReference type="AlphaFoldDB" id="A0A285GGS5"/>
<comment type="cofactor">
    <cofactor evidence="1">
        <name>pyridoxal 5'-phosphate</name>
        <dbReference type="ChEBI" id="CHEBI:597326"/>
    </cofactor>
</comment>
<feature type="domain" description="Tryptophan synthase beta chain-like PALP" evidence="4">
    <location>
        <begin position="44"/>
        <end position="364"/>
    </location>
</feature>